<sequence>MKKIYSLFVALATSTVMFAQTTITQWNFDGSTNAATTGAGTASILVATGTPSFPGGNPGSGKAWSTAGFPAQGTGSGTAGFQFTSSTANYTNISVSVDITGSGTGSKYFQMQYTTDGTSWTNIGAATAIGQTGSPTTWVTLTNTLPASADNNANFGFRVLSVFDPANNATYTPNGGASYAAAGTSRVDNVTISGTSSSLAIIDAKNAKSGSFVKNSFVKSNEIVFGSDVKDVKVFNMFGQLVKEASVKQNGTVSVAELAKGNYIVTGTVNNQPVSQKVLKD</sequence>
<organism evidence="3 4">
    <name type="scientific">Chryseobacterium viscerum</name>
    <dbReference type="NCBI Taxonomy" id="1037377"/>
    <lineage>
        <taxon>Bacteria</taxon>
        <taxon>Pseudomonadati</taxon>
        <taxon>Bacteroidota</taxon>
        <taxon>Flavobacteriia</taxon>
        <taxon>Flavobacteriales</taxon>
        <taxon>Weeksellaceae</taxon>
        <taxon>Chryseobacterium group</taxon>
        <taxon>Chryseobacterium</taxon>
    </lineage>
</organism>
<evidence type="ECO:0000256" key="1">
    <source>
        <dbReference type="ARBA" id="ARBA00022729"/>
    </source>
</evidence>
<proteinExistence type="predicted"/>
<keyword evidence="1 2" id="KW-0732">Signal</keyword>
<reference evidence="3 4" key="1">
    <citation type="submission" date="2018-04" db="EMBL/GenBank/DDBJ databases">
        <title>Chryseobacterium oncorhynchi 701B-08T from rainbow trout, and Chryseobacterium viscerum 687B-08T from diseased fish.</title>
        <authorList>
            <person name="Jeong J.-J."/>
            <person name="Lee Y.J."/>
            <person name="Pathiraja D."/>
            <person name="Park B."/>
            <person name="Choi I.-G."/>
            <person name="Kim K.D."/>
        </authorList>
    </citation>
    <scope>NUCLEOTIDE SEQUENCE [LARGE SCALE GENOMIC DNA]</scope>
    <source>
        <strain evidence="3 4">687B-08</strain>
    </source>
</reference>
<dbReference type="InterPro" id="IPR026444">
    <property type="entry name" value="Secre_tail"/>
</dbReference>
<comment type="caution">
    <text evidence="3">The sequence shown here is derived from an EMBL/GenBank/DDBJ whole genome shotgun (WGS) entry which is preliminary data.</text>
</comment>
<evidence type="ECO:0000256" key="2">
    <source>
        <dbReference type="SAM" id="SignalP"/>
    </source>
</evidence>
<dbReference type="RefSeq" id="WP_103232658.1">
    <property type="nucleotide sequence ID" value="NZ_PPEG02000004.1"/>
</dbReference>
<gene>
    <name evidence="3" type="ORF">C1634_009960</name>
</gene>
<feature type="signal peptide" evidence="2">
    <location>
        <begin position="1"/>
        <end position="19"/>
    </location>
</feature>
<accession>A0A316WSS8</accession>
<evidence type="ECO:0000313" key="4">
    <source>
        <dbReference type="Proteomes" id="UP000236413"/>
    </source>
</evidence>
<dbReference type="AlphaFoldDB" id="A0A316WSS8"/>
<dbReference type="Proteomes" id="UP000236413">
    <property type="component" value="Unassembled WGS sequence"/>
</dbReference>
<dbReference type="EMBL" id="PPEG02000004">
    <property type="protein sequence ID" value="PWN61600.1"/>
    <property type="molecule type" value="Genomic_DNA"/>
</dbReference>
<feature type="chain" id="PRO_5016233670" evidence="2">
    <location>
        <begin position="20"/>
        <end position="281"/>
    </location>
</feature>
<protein>
    <submittedName>
        <fullName evidence="3">T9SS C-terminal target domain-containing protein</fullName>
    </submittedName>
</protein>
<evidence type="ECO:0000313" key="3">
    <source>
        <dbReference type="EMBL" id="PWN61600.1"/>
    </source>
</evidence>
<name>A0A316WSS8_9FLAO</name>
<dbReference type="NCBIfam" id="TIGR04183">
    <property type="entry name" value="Por_Secre_tail"/>
    <property type="match status" value="1"/>
</dbReference>